<dbReference type="Pfam" id="PF02678">
    <property type="entry name" value="Pirin"/>
    <property type="match status" value="1"/>
</dbReference>
<keyword evidence="6" id="KW-1185">Reference proteome</keyword>
<gene>
    <name evidence="5" type="ORF">ACFPIE_05805</name>
</gene>
<comment type="caution">
    <text evidence="5">The sequence shown here is derived from an EMBL/GenBank/DDBJ whole genome shotgun (WGS) entry which is preliminary data.</text>
</comment>
<sequence>MIEHRPVSELGGGDHGWLKALHHFHIGAHGNPAHKALGNLYVWNDDELAPGTGFPPHPHRDVEIITYVREGYVSHRDSLGNEGRIEAGDVQVMSAGTGIQHAEVGASDQRTRIFQIWLHPRAHGGEPRWGTRPFPKSDRAGRFVVLASGFIEDADALVIRADARALGATLAAGQSLTYDMAPGRKAYLVATSGRITVNDVPLEARDGAAVRDEATLRIEALADTEIVLVDTV</sequence>
<feature type="domain" description="Quercetin 2,3-dioxygenase C-terminal cupin" evidence="4">
    <location>
        <begin position="153"/>
        <end position="230"/>
    </location>
</feature>
<protein>
    <submittedName>
        <fullName evidence="5">Pirin family protein</fullName>
    </submittedName>
</protein>
<dbReference type="Proteomes" id="UP001596152">
    <property type="component" value="Unassembled WGS sequence"/>
</dbReference>
<name>A0ABW0FR30_9CAUL</name>
<dbReference type="PANTHER" id="PTHR43212:SF3">
    <property type="entry name" value="QUERCETIN 2,3-DIOXYGENASE"/>
    <property type="match status" value="1"/>
</dbReference>
<dbReference type="InterPro" id="IPR003829">
    <property type="entry name" value="Pirin_N_dom"/>
</dbReference>
<evidence type="ECO:0000313" key="5">
    <source>
        <dbReference type="EMBL" id="MFC5343423.1"/>
    </source>
</evidence>
<evidence type="ECO:0000259" key="3">
    <source>
        <dbReference type="Pfam" id="PF02678"/>
    </source>
</evidence>
<dbReference type="Gene3D" id="2.60.120.10">
    <property type="entry name" value="Jelly Rolls"/>
    <property type="match status" value="2"/>
</dbReference>
<feature type="domain" description="Pirin N-terminal" evidence="3">
    <location>
        <begin position="12"/>
        <end position="118"/>
    </location>
</feature>
<evidence type="ECO:0000259" key="4">
    <source>
        <dbReference type="Pfam" id="PF17954"/>
    </source>
</evidence>
<dbReference type="InterPro" id="IPR014710">
    <property type="entry name" value="RmlC-like_jellyroll"/>
</dbReference>
<dbReference type="InterPro" id="IPR012093">
    <property type="entry name" value="Pirin"/>
</dbReference>
<dbReference type="PANTHER" id="PTHR43212">
    <property type="entry name" value="QUERCETIN 2,3-DIOXYGENASE"/>
    <property type="match status" value="1"/>
</dbReference>
<accession>A0ABW0FR30</accession>
<evidence type="ECO:0000256" key="2">
    <source>
        <dbReference type="RuleBase" id="RU003457"/>
    </source>
</evidence>
<dbReference type="SUPFAM" id="SSF51182">
    <property type="entry name" value="RmlC-like cupins"/>
    <property type="match status" value="1"/>
</dbReference>
<comment type="similarity">
    <text evidence="1 2">Belongs to the pirin family.</text>
</comment>
<dbReference type="EMBL" id="JBHSLF010000013">
    <property type="protein sequence ID" value="MFC5343423.1"/>
    <property type="molecule type" value="Genomic_DNA"/>
</dbReference>
<dbReference type="InterPro" id="IPR041602">
    <property type="entry name" value="Quercetinase_C"/>
</dbReference>
<dbReference type="PIRSF" id="PIRSF006232">
    <property type="entry name" value="Pirin"/>
    <property type="match status" value="1"/>
</dbReference>
<dbReference type="RefSeq" id="WP_374039466.1">
    <property type="nucleotide sequence ID" value="NZ_CP169083.1"/>
</dbReference>
<evidence type="ECO:0000256" key="1">
    <source>
        <dbReference type="ARBA" id="ARBA00008416"/>
    </source>
</evidence>
<evidence type="ECO:0000313" key="6">
    <source>
        <dbReference type="Proteomes" id="UP001596152"/>
    </source>
</evidence>
<organism evidence="5 6">
    <name type="scientific">Brevundimonas staleyi</name>
    <dbReference type="NCBI Taxonomy" id="74326"/>
    <lineage>
        <taxon>Bacteria</taxon>
        <taxon>Pseudomonadati</taxon>
        <taxon>Pseudomonadota</taxon>
        <taxon>Alphaproteobacteria</taxon>
        <taxon>Caulobacterales</taxon>
        <taxon>Caulobacteraceae</taxon>
        <taxon>Brevundimonas</taxon>
    </lineage>
</organism>
<proteinExistence type="inferred from homology"/>
<reference evidence="6" key="1">
    <citation type="journal article" date="2019" name="Int. J. Syst. Evol. Microbiol.">
        <title>The Global Catalogue of Microorganisms (GCM) 10K type strain sequencing project: providing services to taxonomists for standard genome sequencing and annotation.</title>
        <authorList>
            <consortium name="The Broad Institute Genomics Platform"/>
            <consortium name="The Broad Institute Genome Sequencing Center for Infectious Disease"/>
            <person name="Wu L."/>
            <person name="Ma J."/>
        </authorList>
    </citation>
    <scope>NUCLEOTIDE SEQUENCE [LARGE SCALE GENOMIC DNA]</scope>
    <source>
        <strain evidence="6">JCM 12125</strain>
    </source>
</reference>
<dbReference type="InterPro" id="IPR011051">
    <property type="entry name" value="RmlC_Cupin_sf"/>
</dbReference>
<dbReference type="Pfam" id="PF17954">
    <property type="entry name" value="Pirin_C_2"/>
    <property type="match status" value="1"/>
</dbReference>